<dbReference type="EMBL" id="LATX01000018">
    <property type="protein sequence ID" value="KTB47401.1"/>
    <property type="molecule type" value="Genomic_DNA"/>
</dbReference>
<dbReference type="AlphaFoldDB" id="A0A0W0GFR6"/>
<organism evidence="2 3">
    <name type="scientific">Moniliophthora roreri</name>
    <name type="common">Frosty pod rot fungus</name>
    <name type="synonym">Monilia roreri</name>
    <dbReference type="NCBI Taxonomy" id="221103"/>
    <lineage>
        <taxon>Eukaryota</taxon>
        <taxon>Fungi</taxon>
        <taxon>Dikarya</taxon>
        <taxon>Basidiomycota</taxon>
        <taxon>Agaricomycotina</taxon>
        <taxon>Agaricomycetes</taxon>
        <taxon>Agaricomycetidae</taxon>
        <taxon>Agaricales</taxon>
        <taxon>Marasmiineae</taxon>
        <taxon>Marasmiaceae</taxon>
        <taxon>Moniliophthora</taxon>
    </lineage>
</organism>
<gene>
    <name evidence="2" type="ORF">WG66_18</name>
</gene>
<accession>A0A0W0GFR6</accession>
<feature type="compositionally biased region" description="Acidic residues" evidence="1">
    <location>
        <begin position="277"/>
        <end position="294"/>
    </location>
</feature>
<proteinExistence type="predicted"/>
<dbReference type="Proteomes" id="UP000054988">
    <property type="component" value="Unassembled WGS sequence"/>
</dbReference>
<evidence type="ECO:0000313" key="2">
    <source>
        <dbReference type="EMBL" id="KTB47401.1"/>
    </source>
</evidence>
<sequence length="339" mass="38010">MNPFQMGRTSPPTSPPSSTNKNNTDEDSEERLSSLAASSFSSAVRDYVLYPPPWSTLHQVPEERESPQRLDRTNLSTPLSQRACEPLLPLEPSPTRLNEHDYSLTPPSQPLPQQCQNPRITLTNPQITPLSPTTPPIMNYDSPPITSLPPPLYHLNRVTMNEEISVWDVKGSDDEDNEMEPESRSRIPTLHTTVWMEEVYEQLSALCVNWRDAALSTVGITLAQSVPIVHLNISLETAMTEEGLNELCNDTIPSVIQLLMTILQTISRGTTRPMETENPEEPNEDPSEESDDEAPNAPIVIDLGEEEGPRYFFVITRLPFFKGEWLHMGQPITSVDTQT</sequence>
<protein>
    <submittedName>
        <fullName evidence="2">Uncharacterized protein</fullName>
    </submittedName>
</protein>
<name>A0A0W0GFR6_MONRR</name>
<evidence type="ECO:0000256" key="1">
    <source>
        <dbReference type="SAM" id="MobiDB-lite"/>
    </source>
</evidence>
<feature type="compositionally biased region" description="Basic and acidic residues" evidence="1">
    <location>
        <begin position="60"/>
        <end position="72"/>
    </location>
</feature>
<reference evidence="2 3" key="1">
    <citation type="submission" date="2015-12" db="EMBL/GenBank/DDBJ databases">
        <title>Draft genome sequence of Moniliophthora roreri, the causal agent of frosty pod rot of cacao.</title>
        <authorList>
            <person name="Aime M.C."/>
            <person name="Diaz-Valderrama J.R."/>
            <person name="Kijpornyongpan T."/>
            <person name="Phillips-Mora W."/>
        </authorList>
    </citation>
    <scope>NUCLEOTIDE SEQUENCE [LARGE SCALE GENOMIC DNA]</scope>
    <source>
        <strain evidence="2 3">MCA 2952</strain>
    </source>
</reference>
<evidence type="ECO:0000313" key="3">
    <source>
        <dbReference type="Proteomes" id="UP000054988"/>
    </source>
</evidence>
<feature type="region of interest" description="Disordered" evidence="1">
    <location>
        <begin position="52"/>
        <end position="76"/>
    </location>
</feature>
<comment type="caution">
    <text evidence="2">The sequence shown here is derived from an EMBL/GenBank/DDBJ whole genome shotgun (WGS) entry which is preliminary data.</text>
</comment>
<feature type="region of interest" description="Disordered" evidence="1">
    <location>
        <begin position="267"/>
        <end position="296"/>
    </location>
</feature>
<feature type="region of interest" description="Disordered" evidence="1">
    <location>
        <begin position="1"/>
        <end position="37"/>
    </location>
</feature>